<dbReference type="Gene3D" id="3.30.530.20">
    <property type="match status" value="1"/>
</dbReference>
<organism evidence="2 3">
    <name type="scientific">Allokutzneria albata</name>
    <name type="common">Kibdelosporangium albatum</name>
    <dbReference type="NCBI Taxonomy" id="211114"/>
    <lineage>
        <taxon>Bacteria</taxon>
        <taxon>Bacillati</taxon>
        <taxon>Actinomycetota</taxon>
        <taxon>Actinomycetes</taxon>
        <taxon>Pseudonocardiales</taxon>
        <taxon>Pseudonocardiaceae</taxon>
        <taxon>Allokutzneria</taxon>
    </lineage>
</organism>
<dbReference type="InterPro" id="IPR023393">
    <property type="entry name" value="START-like_dom_sf"/>
</dbReference>
<dbReference type="Pfam" id="PF03364">
    <property type="entry name" value="Polyketide_cyc"/>
    <property type="match status" value="1"/>
</dbReference>
<dbReference type="eggNOG" id="COG5637">
    <property type="taxonomic scope" value="Bacteria"/>
</dbReference>
<dbReference type="InterPro" id="IPR005031">
    <property type="entry name" value="COQ10_START"/>
</dbReference>
<dbReference type="PANTHER" id="PTHR33824:SF7">
    <property type="entry name" value="POLYKETIDE CYCLASE_DEHYDRASE AND LIPID TRANSPORT SUPERFAMILY PROTEIN"/>
    <property type="match status" value="1"/>
</dbReference>
<dbReference type="CDD" id="cd07817">
    <property type="entry name" value="SRPBCC_8"/>
    <property type="match status" value="1"/>
</dbReference>
<evidence type="ECO:0000313" key="3">
    <source>
        <dbReference type="Proteomes" id="UP000183376"/>
    </source>
</evidence>
<protein>
    <submittedName>
        <fullName evidence="2">Polyketide cyclase / dehydrase and lipid transport</fullName>
    </submittedName>
</protein>
<accession>A0A1G9VLC9</accession>
<evidence type="ECO:0000313" key="2">
    <source>
        <dbReference type="EMBL" id="SDM73068.1"/>
    </source>
</evidence>
<dbReference type="InterPro" id="IPR047137">
    <property type="entry name" value="ORF3"/>
</dbReference>
<dbReference type="SUPFAM" id="SSF55961">
    <property type="entry name" value="Bet v1-like"/>
    <property type="match status" value="1"/>
</dbReference>
<evidence type="ECO:0000259" key="1">
    <source>
        <dbReference type="Pfam" id="PF03364"/>
    </source>
</evidence>
<feature type="domain" description="Coenzyme Q-binding protein COQ10 START" evidence="1">
    <location>
        <begin position="35"/>
        <end position="155"/>
    </location>
</feature>
<dbReference type="Proteomes" id="UP000183376">
    <property type="component" value="Chromosome I"/>
</dbReference>
<dbReference type="STRING" id="211114.SAMN04489726_3110"/>
<dbReference type="EMBL" id="LT629701">
    <property type="protein sequence ID" value="SDM73068.1"/>
    <property type="molecule type" value="Genomic_DNA"/>
</dbReference>
<proteinExistence type="predicted"/>
<dbReference type="AlphaFoldDB" id="A0A1G9VLC9"/>
<sequence length="178" mass="20129">MGTGIRRVITRPEPLTAAERKEVGQVGTITQSVDVEAPVSRTYNQWTQFESFPQFMEGVQEVRQLDDTHTHWVTEIAGVRREFDATITEQHPDERVAWRADSGPTHAGVITFHRLDDTTTRVTAQMDLDPEGFAEHAADKLGVLDARVKGDLRRFKEFIERRGTETGAWRGEVDRPGS</sequence>
<gene>
    <name evidence="2" type="ORF">SAMN04489726_3110</name>
</gene>
<reference evidence="2 3" key="1">
    <citation type="submission" date="2016-10" db="EMBL/GenBank/DDBJ databases">
        <authorList>
            <person name="de Groot N.N."/>
        </authorList>
    </citation>
    <scope>NUCLEOTIDE SEQUENCE [LARGE SCALE GENOMIC DNA]</scope>
    <source>
        <strain evidence="2 3">DSM 44149</strain>
    </source>
</reference>
<name>A0A1G9VLC9_ALLAB</name>
<keyword evidence="3" id="KW-1185">Reference proteome</keyword>
<dbReference type="PANTHER" id="PTHR33824">
    <property type="entry name" value="POLYKETIDE CYCLASE/DEHYDRASE AND LIPID TRANSPORT SUPERFAMILY PROTEIN"/>
    <property type="match status" value="1"/>
</dbReference>